<dbReference type="WBParaSite" id="SBAD_0000677901-mRNA-1">
    <property type="protein sequence ID" value="SBAD_0000677901-mRNA-1"/>
    <property type="gene ID" value="SBAD_0000677901"/>
</dbReference>
<keyword evidence="2" id="KW-1185">Reference proteome</keyword>
<evidence type="ECO:0000313" key="1">
    <source>
        <dbReference type="EMBL" id="VDP10225.1"/>
    </source>
</evidence>
<evidence type="ECO:0000313" key="2">
    <source>
        <dbReference type="Proteomes" id="UP000270296"/>
    </source>
</evidence>
<organism evidence="3">
    <name type="scientific">Soboliphyme baturini</name>
    <dbReference type="NCBI Taxonomy" id="241478"/>
    <lineage>
        <taxon>Eukaryota</taxon>
        <taxon>Metazoa</taxon>
        <taxon>Ecdysozoa</taxon>
        <taxon>Nematoda</taxon>
        <taxon>Enoplea</taxon>
        <taxon>Dorylaimia</taxon>
        <taxon>Dioctophymatida</taxon>
        <taxon>Dioctophymatoidea</taxon>
        <taxon>Soboliphymatidae</taxon>
        <taxon>Soboliphyme</taxon>
    </lineage>
</organism>
<evidence type="ECO:0000313" key="3">
    <source>
        <dbReference type="WBParaSite" id="SBAD_0000677901-mRNA-1"/>
    </source>
</evidence>
<dbReference type="EMBL" id="UZAM01009826">
    <property type="protein sequence ID" value="VDP10225.1"/>
    <property type="molecule type" value="Genomic_DNA"/>
</dbReference>
<reference evidence="1 2" key="2">
    <citation type="submission" date="2018-11" db="EMBL/GenBank/DDBJ databases">
        <authorList>
            <consortium name="Pathogen Informatics"/>
        </authorList>
    </citation>
    <scope>NUCLEOTIDE SEQUENCE [LARGE SCALE GENOMIC DNA]</scope>
</reference>
<sequence>MRGGLGESVASAPVLSYYLSPTAIHHSLRSCGKIHAPTGSANGTASSGSERCLNSGSRCPVVFVCFDRFEQKSKRKNSSSQTLRDLSTSAVQWKYDTKAIVTYRSTRHVGVVHIGKCDGFVTSSIRGACRCQKRGVRPLSASVILSFDAESDFPSDV</sequence>
<protein>
    <submittedName>
        <fullName evidence="1 3">Uncharacterized protein</fullName>
    </submittedName>
</protein>
<proteinExistence type="predicted"/>
<accession>A0A183ISC8</accession>
<dbReference type="AlphaFoldDB" id="A0A183ISC8"/>
<gene>
    <name evidence="1" type="ORF">SBAD_LOCUS6525</name>
</gene>
<reference evidence="3" key="1">
    <citation type="submission" date="2016-06" db="UniProtKB">
        <authorList>
            <consortium name="WormBaseParasite"/>
        </authorList>
    </citation>
    <scope>IDENTIFICATION</scope>
</reference>
<dbReference type="Proteomes" id="UP000270296">
    <property type="component" value="Unassembled WGS sequence"/>
</dbReference>
<name>A0A183ISC8_9BILA</name>